<dbReference type="AlphaFoldDB" id="A0A391P691"/>
<reference evidence="2 3" key="1">
    <citation type="journal article" date="2018" name="PLoS ONE">
        <title>The draft genome of Kipferlia bialata reveals reductive genome evolution in fornicate parasites.</title>
        <authorList>
            <person name="Tanifuji G."/>
            <person name="Takabayashi S."/>
            <person name="Kume K."/>
            <person name="Takagi M."/>
            <person name="Nakayama T."/>
            <person name="Kamikawa R."/>
            <person name="Inagaki Y."/>
            <person name="Hashimoto T."/>
        </authorList>
    </citation>
    <scope>NUCLEOTIDE SEQUENCE [LARGE SCALE GENOMIC DNA]</scope>
    <source>
        <strain evidence="2">NY0173</strain>
    </source>
</reference>
<dbReference type="GO" id="GO:0051959">
    <property type="term" value="F:dynein light intermediate chain binding"/>
    <property type="evidence" value="ECO:0007669"/>
    <property type="project" value="InterPro"/>
</dbReference>
<proteinExistence type="predicted"/>
<dbReference type="PANTHER" id="PTHR22878">
    <property type="entry name" value="DYNEIN HEAVY CHAIN 6, AXONEMAL-LIKE-RELATED"/>
    <property type="match status" value="1"/>
</dbReference>
<accession>A0A391P691</accession>
<dbReference type="InterPro" id="IPR035706">
    <property type="entry name" value="AAA_9"/>
</dbReference>
<feature type="non-terminal residue" evidence="2">
    <location>
        <position position="1"/>
    </location>
</feature>
<dbReference type="Gene3D" id="3.40.50.300">
    <property type="entry name" value="P-loop containing nucleotide triphosphate hydrolases"/>
    <property type="match status" value="1"/>
</dbReference>
<dbReference type="PANTHER" id="PTHR22878:SF63">
    <property type="entry name" value="DYNEIN AXONEMAL HEAVY CHAIN 10"/>
    <property type="match status" value="1"/>
</dbReference>
<comment type="caution">
    <text evidence="2">The sequence shown here is derived from an EMBL/GenBank/DDBJ whole genome shotgun (WGS) entry which is preliminary data.</text>
</comment>
<evidence type="ECO:0000259" key="1">
    <source>
        <dbReference type="Pfam" id="PF12781"/>
    </source>
</evidence>
<name>A0A391P691_9EUKA</name>
<dbReference type="InterPro" id="IPR026983">
    <property type="entry name" value="DHC"/>
</dbReference>
<dbReference type="GO" id="GO:0007018">
    <property type="term" value="P:microtubule-based movement"/>
    <property type="evidence" value="ECO:0007669"/>
    <property type="project" value="InterPro"/>
</dbReference>
<dbReference type="GO" id="GO:0045505">
    <property type="term" value="F:dynein intermediate chain binding"/>
    <property type="evidence" value="ECO:0007669"/>
    <property type="project" value="InterPro"/>
</dbReference>
<organism evidence="2 3">
    <name type="scientific">Kipferlia bialata</name>
    <dbReference type="NCBI Taxonomy" id="797122"/>
    <lineage>
        <taxon>Eukaryota</taxon>
        <taxon>Metamonada</taxon>
        <taxon>Carpediemonas-like organisms</taxon>
        <taxon>Kipferlia</taxon>
    </lineage>
</organism>
<keyword evidence="3" id="KW-1185">Reference proteome</keyword>
<dbReference type="Proteomes" id="UP000265618">
    <property type="component" value="Unassembled WGS sequence"/>
</dbReference>
<dbReference type="GO" id="GO:0030286">
    <property type="term" value="C:dynein complex"/>
    <property type="evidence" value="ECO:0007669"/>
    <property type="project" value="InterPro"/>
</dbReference>
<feature type="domain" description="Dynein heavy chain ATP-binding dynein motor region" evidence="1">
    <location>
        <begin position="1"/>
        <end position="83"/>
    </location>
</feature>
<protein>
    <submittedName>
        <fullName evidence="2">Dynein heavy chain</fullName>
    </submittedName>
</protein>
<dbReference type="EMBL" id="BDIP01010588">
    <property type="protein sequence ID" value="GCA65293.1"/>
    <property type="molecule type" value="Genomic_DNA"/>
</dbReference>
<gene>
    <name evidence="2" type="ORF">KIPB_016782</name>
</gene>
<dbReference type="OrthoDB" id="10251809at2759"/>
<evidence type="ECO:0000313" key="3">
    <source>
        <dbReference type="Proteomes" id="UP000265618"/>
    </source>
</evidence>
<dbReference type="Pfam" id="PF12781">
    <property type="entry name" value="AAA_9"/>
    <property type="match status" value="1"/>
</dbReference>
<sequence>DIEEELDPVLDPILEKQFVKSGKTLKVKLGDKECDVMPGFKLYITTKIPNPRFTPELFAKTSVIDFTVTFSGLEAQLLTRTVNLSLSVYVYIHKFIILTP</sequence>
<evidence type="ECO:0000313" key="2">
    <source>
        <dbReference type="EMBL" id="GCA65293.1"/>
    </source>
</evidence>
<dbReference type="InterPro" id="IPR027417">
    <property type="entry name" value="P-loop_NTPase"/>
</dbReference>